<dbReference type="AlphaFoldDB" id="A0AAD1RQC4"/>
<protein>
    <submittedName>
        <fullName evidence="2">Uncharacterized protein</fullName>
    </submittedName>
</protein>
<dbReference type="Proteomes" id="UP001295444">
    <property type="component" value="Chromosome 03"/>
</dbReference>
<keyword evidence="3" id="KW-1185">Reference proteome</keyword>
<reference evidence="2" key="1">
    <citation type="submission" date="2022-03" db="EMBL/GenBank/DDBJ databases">
        <authorList>
            <person name="Alioto T."/>
            <person name="Alioto T."/>
            <person name="Gomez Garrido J."/>
        </authorList>
    </citation>
    <scope>NUCLEOTIDE SEQUENCE</scope>
</reference>
<sequence>MQSILDPDRNPPEAAPISCYCNGVPELSSSSGLRAKTVSRPISHPQPHGTAIPGVLQDFSSMIRVGGLHGIQ</sequence>
<dbReference type="EMBL" id="OW240914">
    <property type="protein sequence ID" value="CAH2276172.1"/>
    <property type="molecule type" value="Genomic_DNA"/>
</dbReference>
<feature type="region of interest" description="Disordered" evidence="1">
    <location>
        <begin position="32"/>
        <end position="53"/>
    </location>
</feature>
<feature type="non-terminal residue" evidence="2">
    <location>
        <position position="72"/>
    </location>
</feature>
<accession>A0AAD1RQC4</accession>
<evidence type="ECO:0000256" key="1">
    <source>
        <dbReference type="SAM" id="MobiDB-lite"/>
    </source>
</evidence>
<organism evidence="2 3">
    <name type="scientific">Pelobates cultripes</name>
    <name type="common">Western spadefoot toad</name>
    <dbReference type="NCBI Taxonomy" id="61616"/>
    <lineage>
        <taxon>Eukaryota</taxon>
        <taxon>Metazoa</taxon>
        <taxon>Chordata</taxon>
        <taxon>Craniata</taxon>
        <taxon>Vertebrata</taxon>
        <taxon>Euteleostomi</taxon>
        <taxon>Amphibia</taxon>
        <taxon>Batrachia</taxon>
        <taxon>Anura</taxon>
        <taxon>Pelobatoidea</taxon>
        <taxon>Pelobatidae</taxon>
        <taxon>Pelobates</taxon>
    </lineage>
</organism>
<evidence type="ECO:0000313" key="3">
    <source>
        <dbReference type="Proteomes" id="UP001295444"/>
    </source>
</evidence>
<name>A0AAD1RQC4_PELCU</name>
<gene>
    <name evidence="2" type="ORF">PECUL_23A036921</name>
</gene>
<proteinExistence type="predicted"/>
<evidence type="ECO:0000313" key="2">
    <source>
        <dbReference type="EMBL" id="CAH2276172.1"/>
    </source>
</evidence>